<accession>A0A1G9TLI0</accession>
<reference evidence="2" key="1">
    <citation type="submission" date="2016-10" db="EMBL/GenBank/DDBJ databases">
        <authorList>
            <person name="Varghese N."/>
            <person name="Submissions S."/>
        </authorList>
    </citation>
    <scope>NUCLEOTIDE SEQUENCE [LARGE SCALE GENOMIC DNA]</scope>
    <source>
        <strain evidence="2">CGMCC 1.6199</strain>
    </source>
</reference>
<protein>
    <submittedName>
        <fullName evidence="1">Uncharacterized protein</fullName>
    </submittedName>
</protein>
<dbReference type="STRING" id="482461.SAMN05216244_2641"/>
<dbReference type="Proteomes" id="UP000182347">
    <property type="component" value="Unassembled WGS sequence"/>
</dbReference>
<gene>
    <name evidence="1" type="ORF">SAMN05216244_2641</name>
</gene>
<evidence type="ECO:0000313" key="1">
    <source>
        <dbReference type="EMBL" id="SDM48646.1"/>
    </source>
</evidence>
<dbReference type="EMBL" id="FNHF01000003">
    <property type="protein sequence ID" value="SDM48646.1"/>
    <property type="molecule type" value="Genomic_DNA"/>
</dbReference>
<evidence type="ECO:0000313" key="2">
    <source>
        <dbReference type="Proteomes" id="UP000182347"/>
    </source>
</evidence>
<proteinExistence type="predicted"/>
<dbReference type="AlphaFoldDB" id="A0A1G9TLI0"/>
<name>A0A1G9TLI0_9BACI</name>
<organism evidence="1 2">
    <name type="scientific">Sediminibacillus halophilus</name>
    <dbReference type="NCBI Taxonomy" id="482461"/>
    <lineage>
        <taxon>Bacteria</taxon>
        <taxon>Bacillati</taxon>
        <taxon>Bacillota</taxon>
        <taxon>Bacilli</taxon>
        <taxon>Bacillales</taxon>
        <taxon>Bacillaceae</taxon>
        <taxon>Sediminibacillus</taxon>
    </lineage>
</organism>
<dbReference type="RefSeq" id="WP_281242190.1">
    <property type="nucleotide sequence ID" value="NZ_FNHF01000003.1"/>
</dbReference>
<keyword evidence="2" id="KW-1185">Reference proteome</keyword>
<sequence length="43" mass="4755">MKKLLIILFLMLIISFGVVGYVQTVSPDGEVEMEADKGTQLLN</sequence>